<dbReference type="Gene3D" id="2.130.10.10">
    <property type="entry name" value="YVTN repeat-like/Quinoprotein amine dehydrogenase"/>
    <property type="match status" value="3"/>
</dbReference>
<feature type="repeat" description="WD" evidence="3">
    <location>
        <begin position="649"/>
        <end position="675"/>
    </location>
</feature>
<dbReference type="InterPro" id="IPR019775">
    <property type="entry name" value="WD40_repeat_CS"/>
</dbReference>
<dbReference type="SUPFAM" id="SSF82171">
    <property type="entry name" value="DPP6 N-terminal domain-like"/>
    <property type="match status" value="1"/>
</dbReference>
<evidence type="ECO:0000313" key="7">
    <source>
        <dbReference type="Proteomes" id="UP001272242"/>
    </source>
</evidence>
<dbReference type="Pfam" id="PF00400">
    <property type="entry name" value="WD40"/>
    <property type="match status" value="2"/>
</dbReference>
<dbReference type="SUPFAM" id="SSF50998">
    <property type="entry name" value="Quinoprotein alcohol dehydrogenase-like"/>
    <property type="match status" value="1"/>
</dbReference>
<comment type="caution">
    <text evidence="6">The sequence shown here is derived from an EMBL/GenBank/DDBJ whole genome shotgun (WGS) entry which is preliminary data.</text>
</comment>
<evidence type="ECO:0000256" key="3">
    <source>
        <dbReference type="PROSITE-ProRule" id="PRU00221"/>
    </source>
</evidence>
<dbReference type="InterPro" id="IPR001680">
    <property type="entry name" value="WD40_rpt"/>
</dbReference>
<keyword evidence="2" id="KW-0677">Repeat</keyword>
<dbReference type="InterPro" id="IPR015943">
    <property type="entry name" value="WD40/YVTN_repeat-like_dom_sf"/>
</dbReference>
<evidence type="ECO:0000313" key="6">
    <source>
        <dbReference type="EMBL" id="MDY3563026.1"/>
    </source>
</evidence>
<feature type="signal peptide" evidence="4">
    <location>
        <begin position="1"/>
        <end position="23"/>
    </location>
</feature>
<dbReference type="PROSITE" id="PS00678">
    <property type="entry name" value="WD_REPEATS_1"/>
    <property type="match status" value="1"/>
</dbReference>
<dbReference type="PROSITE" id="PS50082">
    <property type="entry name" value="WD_REPEATS_2"/>
    <property type="match status" value="2"/>
</dbReference>
<gene>
    <name evidence="6" type="ORF">R5W23_004509</name>
</gene>
<dbReference type="PANTHER" id="PTHR47197">
    <property type="entry name" value="PROTEIN NIRF"/>
    <property type="match status" value="1"/>
</dbReference>
<proteinExistence type="predicted"/>
<evidence type="ECO:0000259" key="5">
    <source>
        <dbReference type="Pfam" id="PF13360"/>
    </source>
</evidence>
<feature type="repeat" description="WD" evidence="3">
    <location>
        <begin position="359"/>
        <end position="400"/>
    </location>
</feature>
<dbReference type="InterPro" id="IPR051200">
    <property type="entry name" value="Host-pathogen_enzymatic-act"/>
</dbReference>
<dbReference type="InterPro" id="IPR011047">
    <property type="entry name" value="Quinoprotein_ADH-like_sf"/>
</dbReference>
<dbReference type="Proteomes" id="UP001272242">
    <property type="component" value="Unassembled WGS sequence"/>
</dbReference>
<dbReference type="PROSITE" id="PS50294">
    <property type="entry name" value="WD_REPEATS_REGION"/>
    <property type="match status" value="1"/>
</dbReference>
<evidence type="ECO:0000256" key="1">
    <source>
        <dbReference type="ARBA" id="ARBA00022574"/>
    </source>
</evidence>
<dbReference type="PANTHER" id="PTHR47197:SF3">
    <property type="entry name" value="DIHYDRO-HEME D1 DEHYDROGENASE"/>
    <property type="match status" value="1"/>
</dbReference>
<feature type="domain" description="Pyrrolo-quinoline quinone repeat" evidence="5">
    <location>
        <begin position="432"/>
        <end position="612"/>
    </location>
</feature>
<evidence type="ECO:0000256" key="2">
    <source>
        <dbReference type="ARBA" id="ARBA00022737"/>
    </source>
</evidence>
<name>A0ABU5F6P6_9BACT</name>
<keyword evidence="1 3" id="KW-0853">WD repeat</keyword>
<dbReference type="RefSeq" id="WP_320689288.1">
    <property type="nucleotide sequence ID" value="NZ_JAXBLV010000229.1"/>
</dbReference>
<dbReference type="SMART" id="SM00320">
    <property type="entry name" value="WD40"/>
    <property type="match status" value="3"/>
</dbReference>
<organism evidence="6 7">
    <name type="scientific">Gemmata algarum</name>
    <dbReference type="NCBI Taxonomy" id="2975278"/>
    <lineage>
        <taxon>Bacteria</taxon>
        <taxon>Pseudomonadati</taxon>
        <taxon>Planctomycetota</taxon>
        <taxon>Planctomycetia</taxon>
        <taxon>Gemmatales</taxon>
        <taxon>Gemmataceae</taxon>
        <taxon>Gemmata</taxon>
    </lineage>
</organism>
<dbReference type="InterPro" id="IPR002372">
    <property type="entry name" value="PQQ_rpt_dom"/>
</dbReference>
<evidence type="ECO:0000256" key="4">
    <source>
        <dbReference type="SAM" id="SignalP"/>
    </source>
</evidence>
<dbReference type="EMBL" id="JAXBLV010000229">
    <property type="protein sequence ID" value="MDY3563026.1"/>
    <property type="molecule type" value="Genomic_DNA"/>
</dbReference>
<sequence>MSRHFPRFAAALLSLAPALTGPAADKDRYGDPLPRGATGRLGTVRLRSNSHAAPVLSPDAKTLYLASSLGGFRLLDPATGATVGTLQEQPPGTFVAFSADGKRGLQTTHDAVTVWDAGSGKALTKVAARAHSRECGAALSADGAVLAIGGAQDESKKRTATVTVWDVAANKEIASIAAPHNRFAQVALAPDGKTVAVWGDHFDPDMKPEDRDHSPERYVYFFDAAGGKELSRVRAAGYSPQAVVIGPTGLAAISAGTGAIDLVSPKTGGLKLQLLGRSGTGRFVTFSPDGAVVAATAGGAVQLWRVSDGVRLATVEPPVPGPVNARVRLLDNEKGIAWASQGLATFVWEVPSGKPLGPTEGHTSVVTSITVTPDGKYALTAPESGAALRWELATGKLAGEVPLKYPNPQSSGFPGAHVSPDGKAAVAHDSSGDVGVFDIATGAQWYVIPRGPFSFSRHAFSSDGSKIVTVFIPIDYRKKPAQVTVLDTASGKRLGVIELGLYSTLAAAVTPDGRHVITAGRAFADNDDAPFVITGWDLATGAKKGELVEKSQFHLPEVIAAPDNKTAAVATGNGKVIAFDLFEGKRVREYDLSGRAHGTRMVPTADGKRFAVACRSHDTPEPATPIVVFEWANGAPVQALTAPGFVPRAMAFTPDGKKLLTSAADSSVTVWELGQ</sequence>
<feature type="chain" id="PRO_5046944691" evidence="4">
    <location>
        <begin position="24"/>
        <end position="675"/>
    </location>
</feature>
<keyword evidence="4" id="KW-0732">Signal</keyword>
<protein>
    <submittedName>
        <fullName evidence="6">WD40 repeat domain-containing protein</fullName>
    </submittedName>
</protein>
<dbReference type="Pfam" id="PF13360">
    <property type="entry name" value="PQQ_2"/>
    <property type="match status" value="1"/>
</dbReference>
<accession>A0ABU5F6P6</accession>
<keyword evidence="7" id="KW-1185">Reference proteome</keyword>
<reference evidence="7" key="1">
    <citation type="journal article" date="2023" name="Mar. Drugs">
        <title>Gemmata algarum, a Novel Planctomycete Isolated from an Algal Mat, Displays Antimicrobial Activity.</title>
        <authorList>
            <person name="Kumar G."/>
            <person name="Kallscheuer N."/>
            <person name="Kashif M."/>
            <person name="Ahamad S."/>
            <person name="Jagadeeshwari U."/>
            <person name="Pannikurungottu S."/>
            <person name="Haufschild T."/>
            <person name="Kabuu M."/>
            <person name="Sasikala C."/>
            <person name="Jogler C."/>
            <person name="Ramana C."/>
        </authorList>
    </citation>
    <scope>NUCLEOTIDE SEQUENCE [LARGE SCALE GENOMIC DNA]</scope>
    <source>
        <strain evidence="7">JC673</strain>
    </source>
</reference>